<feature type="compositionally biased region" description="Basic and acidic residues" evidence="6">
    <location>
        <begin position="1161"/>
        <end position="1177"/>
    </location>
</feature>
<dbReference type="AlphaFoldDB" id="A0A820YJ21"/>
<organism evidence="9 10">
    <name type="scientific">Rotaria socialis</name>
    <dbReference type="NCBI Taxonomy" id="392032"/>
    <lineage>
        <taxon>Eukaryota</taxon>
        <taxon>Metazoa</taxon>
        <taxon>Spiralia</taxon>
        <taxon>Gnathifera</taxon>
        <taxon>Rotifera</taxon>
        <taxon>Eurotatoria</taxon>
        <taxon>Bdelloidea</taxon>
        <taxon>Philodinida</taxon>
        <taxon>Philodinidae</taxon>
        <taxon>Rotaria</taxon>
    </lineage>
</organism>
<dbReference type="Proteomes" id="UP000663838">
    <property type="component" value="Unassembled WGS sequence"/>
</dbReference>
<dbReference type="InterPro" id="IPR054708">
    <property type="entry name" value="MTPAP-like_central"/>
</dbReference>
<dbReference type="Pfam" id="PF22600">
    <property type="entry name" value="MTPAP-like_central"/>
    <property type="match status" value="1"/>
</dbReference>
<dbReference type="EMBL" id="CAJOBS010000287">
    <property type="protein sequence ID" value="CAF4543710.1"/>
    <property type="molecule type" value="Genomic_DNA"/>
</dbReference>
<dbReference type="CDD" id="cd05402">
    <property type="entry name" value="NT_PAP_TUTase"/>
    <property type="match status" value="1"/>
</dbReference>
<dbReference type="InterPro" id="IPR043519">
    <property type="entry name" value="NT_sf"/>
</dbReference>
<feature type="region of interest" description="Disordered" evidence="6">
    <location>
        <begin position="1114"/>
        <end position="1192"/>
    </location>
</feature>
<dbReference type="PANTHER" id="PTHR12271:SF66">
    <property type="entry name" value="TERMINAL URIDYLYLTRANSFERASE TAILOR"/>
    <property type="match status" value="1"/>
</dbReference>
<feature type="compositionally biased region" description="Basic residues" evidence="6">
    <location>
        <begin position="1124"/>
        <end position="1136"/>
    </location>
</feature>
<gene>
    <name evidence="9" type="ORF">TOA249_LOCUS6687</name>
</gene>
<feature type="domain" description="Poly(A) RNA polymerase mitochondrial-like central palm" evidence="8">
    <location>
        <begin position="747"/>
        <end position="879"/>
    </location>
</feature>
<keyword evidence="3" id="KW-0808">Transferase</keyword>
<evidence type="ECO:0000256" key="3">
    <source>
        <dbReference type="ARBA" id="ARBA00022679"/>
    </source>
</evidence>
<sequence>MNQPTRKLKYYSDKKKPNKSMPVDVDDDYKSQWLSQCQRQRPPSHEMQRQDETKLFVDISPAQLLYTQKHNYHPNERFKYETEKSIDNRGERNERYYSQNKSRKNQTAMFPKQKTLEHLASLKLVFDKIIAEQYSSRTSLEEALRLFNQFRTIILAKKPDAQVILYGSVSFACCLKDEVVIDTDIQVNEILPYNILREVIEIIRNSNLYQDIRLNIDHEPCCIDFLVRETNFRMRVTSNYNRGINCSEIVRLYMKFDIRVLSLLRLFRFFAKTCTLDNPDFGTLHPMVFHIMLIHFLQQIQEPIVPCLHEYIYGVDNALMIMSDAHHNDFLSICNDYASTWKTDNKTPVEMLFLQLLSYYISKFDIQQCIVSIQTRMPILKDEKQKFCRTLFCADPVYMNRNLAYTMKANSSFAYFRQTFRKALNYFCQNSNKEQTNNNSIITEVSQSCKSLFTALVSKRTRNVKFTQHDLRQLYEQTFDNRSNPWPEPKVKLPDNNFLPVLDKSVVSEDEFQEEFQNDVDTDSDSIYNDDNEIEINPSVSPDVVIINEETKIDSANELKLKDEDTDDSQYLEEDIIEHPISFEILVENLNENQKRTFRLEYHRQVHEFNRKMREIVNNFKLLPTSESCASSHFDKVIDESHSKTSTENILASAPSTIRPIPQSIQLDQIIDGNILASLESISLNNSRQMAHEFLAEHFGADKGPPLVCTVCYKSNHIKSECLKSSLPNMMGLQEIDRKWFDLLSYVCQKITEECKPTNEDIRKREAILKYLEVEFRKKYPNCHVSAYGSFYNGFGFRQSDLDICVLLDLNKKETAIQVLDNLAQSMKLQKNMLTNVILVRNARVPIIRSMYLQSNIELDVSLNNILPIENTRLIKMYSDIDPRVGELGFVMKTLAKIIISNEYGEMNSNYYAVFQTCNIGDASQGTLSSYAYTIMVIHFLQQIQPPVIPILQQLIDRQSPNVCTTRKCTDCNVYFYADLKKLNQVWNGYGLNKLSSGTLWIEFLRYYTEQFDYKNNVVTIRQYEPLPRLEKGWFRQTIAIEDPFLLTHNLADKLSLKKWAMIRRVLLNAGQLFCLQPTSIDIDIHKSNIQRLQAYLFNKNVLCRQISTRQTQSNISHGDIRKENRKRQSKNKNQQKKAEEKKSSMMTDASMDLIGRTFVKTKEKQPKQLTGRHDSRVFFNKSNPSDEQTFH</sequence>
<keyword evidence="5" id="KW-0460">Magnesium</keyword>
<dbReference type="GO" id="GO:0031123">
    <property type="term" value="P:RNA 3'-end processing"/>
    <property type="evidence" value="ECO:0007669"/>
    <property type="project" value="TreeGrafter"/>
</dbReference>
<evidence type="ECO:0000256" key="5">
    <source>
        <dbReference type="ARBA" id="ARBA00022842"/>
    </source>
</evidence>
<evidence type="ECO:0000256" key="1">
    <source>
        <dbReference type="ARBA" id="ARBA00001936"/>
    </source>
</evidence>
<accession>A0A820YJ21</accession>
<comment type="cofactor">
    <cofactor evidence="2">
        <name>Mg(2+)</name>
        <dbReference type="ChEBI" id="CHEBI:18420"/>
    </cofactor>
</comment>
<reference evidence="9" key="1">
    <citation type="submission" date="2021-02" db="EMBL/GenBank/DDBJ databases">
        <authorList>
            <person name="Nowell W R."/>
        </authorList>
    </citation>
    <scope>NUCLEOTIDE SEQUENCE</scope>
</reference>
<comment type="cofactor">
    <cofactor evidence="1">
        <name>Mn(2+)</name>
        <dbReference type="ChEBI" id="CHEBI:29035"/>
    </cofactor>
</comment>
<dbReference type="Gene3D" id="3.30.460.10">
    <property type="entry name" value="Beta Polymerase, domain 2"/>
    <property type="match status" value="1"/>
</dbReference>
<dbReference type="InterPro" id="IPR002058">
    <property type="entry name" value="PAP_assoc"/>
</dbReference>
<feature type="compositionally biased region" description="Polar residues" evidence="6">
    <location>
        <begin position="1181"/>
        <end position="1192"/>
    </location>
</feature>
<dbReference type="Gene3D" id="1.10.1410.10">
    <property type="match status" value="2"/>
</dbReference>
<proteinExistence type="predicted"/>
<dbReference type="PANTHER" id="PTHR12271">
    <property type="entry name" value="POLY A POLYMERASE CID PAP -RELATED"/>
    <property type="match status" value="1"/>
</dbReference>
<dbReference type="GO" id="GO:0046872">
    <property type="term" value="F:metal ion binding"/>
    <property type="evidence" value="ECO:0007669"/>
    <property type="project" value="UniProtKB-KW"/>
</dbReference>
<feature type="region of interest" description="Disordered" evidence="6">
    <location>
        <begin position="1"/>
        <end position="28"/>
    </location>
</feature>
<protein>
    <submittedName>
        <fullName evidence="9">Uncharacterized protein</fullName>
    </submittedName>
</protein>
<keyword evidence="4" id="KW-0479">Metal-binding</keyword>
<comment type="caution">
    <text evidence="9">The sequence shown here is derived from an EMBL/GenBank/DDBJ whole genome shotgun (WGS) entry which is preliminary data.</text>
</comment>
<evidence type="ECO:0000256" key="2">
    <source>
        <dbReference type="ARBA" id="ARBA00001946"/>
    </source>
</evidence>
<dbReference type="GO" id="GO:0005737">
    <property type="term" value="C:cytoplasm"/>
    <property type="evidence" value="ECO:0007669"/>
    <property type="project" value="UniProtKB-SubCell"/>
</dbReference>
<evidence type="ECO:0000259" key="7">
    <source>
        <dbReference type="Pfam" id="PF03828"/>
    </source>
</evidence>
<dbReference type="SUPFAM" id="SSF81301">
    <property type="entry name" value="Nucleotidyltransferase"/>
    <property type="match status" value="1"/>
</dbReference>
<dbReference type="SUPFAM" id="SSF81631">
    <property type="entry name" value="PAP/OAS1 substrate-binding domain"/>
    <property type="match status" value="2"/>
</dbReference>
<feature type="domain" description="PAP-associated" evidence="7">
    <location>
        <begin position="998"/>
        <end position="1049"/>
    </location>
</feature>
<evidence type="ECO:0000259" key="8">
    <source>
        <dbReference type="Pfam" id="PF22600"/>
    </source>
</evidence>
<evidence type="ECO:0000256" key="4">
    <source>
        <dbReference type="ARBA" id="ARBA00022723"/>
    </source>
</evidence>
<dbReference type="Pfam" id="PF03828">
    <property type="entry name" value="PAP_assoc"/>
    <property type="match status" value="1"/>
</dbReference>
<evidence type="ECO:0000256" key="6">
    <source>
        <dbReference type="SAM" id="MobiDB-lite"/>
    </source>
</evidence>
<evidence type="ECO:0000313" key="10">
    <source>
        <dbReference type="Proteomes" id="UP000663838"/>
    </source>
</evidence>
<name>A0A820YJ21_9BILA</name>
<evidence type="ECO:0000313" key="9">
    <source>
        <dbReference type="EMBL" id="CAF4543710.1"/>
    </source>
</evidence>
<dbReference type="GO" id="GO:0016779">
    <property type="term" value="F:nucleotidyltransferase activity"/>
    <property type="evidence" value="ECO:0007669"/>
    <property type="project" value="TreeGrafter"/>
</dbReference>